<evidence type="ECO:0000259" key="1">
    <source>
        <dbReference type="PROSITE" id="PS51704"/>
    </source>
</evidence>
<evidence type="ECO:0000313" key="3">
    <source>
        <dbReference type="Proteomes" id="UP000005396"/>
    </source>
</evidence>
<dbReference type="PROSITE" id="PS51704">
    <property type="entry name" value="GP_PDE"/>
    <property type="match status" value="1"/>
</dbReference>
<sequence>MNDNHGLEGILSMKTQVWAHRGASAYAPENTLEAFRLAAEMGADGVELDVQLSRDGELVVAHDETIDRVSNGTGYIKDYTLAQLKKLSFNRLFPKFKDARIPTLKEVYELLKPAGLTVNVELKTGIILYPEIEEKVLALTASMGMEDRVIYSSFCHPSLVRLKELDSGLKTGLLYSDGWIGAADYGRHTVGADALHPALYHMQDPDLIPAARRQGLAVNVWTVNEEPHMEMLVQQKVDAIITNRPDLCRRVVDRYTDL</sequence>
<dbReference type="Proteomes" id="UP000005396">
    <property type="component" value="Unassembled WGS sequence"/>
</dbReference>
<dbReference type="eggNOG" id="COG0584">
    <property type="taxonomic scope" value="Bacteria"/>
</dbReference>
<dbReference type="PROSITE" id="PS50007">
    <property type="entry name" value="PIPLC_X_DOMAIN"/>
    <property type="match status" value="1"/>
</dbReference>
<dbReference type="EMBL" id="ABCC02000036">
    <property type="protein sequence ID" value="EDP15160.1"/>
    <property type="molecule type" value="Genomic_DNA"/>
</dbReference>
<accession>A8RW80</accession>
<dbReference type="PaxDb" id="411902-CLOBOL_04497"/>
<dbReference type="InterPro" id="IPR030395">
    <property type="entry name" value="GP_PDE_dom"/>
</dbReference>
<dbReference type="CDD" id="cd08563">
    <property type="entry name" value="GDPD_TtGDE_like"/>
    <property type="match status" value="1"/>
</dbReference>
<comment type="caution">
    <text evidence="2">The sequence shown here is derived from an EMBL/GenBank/DDBJ whole genome shotgun (WGS) entry which is preliminary data.</text>
</comment>
<dbReference type="GO" id="GO:0006629">
    <property type="term" value="P:lipid metabolic process"/>
    <property type="evidence" value="ECO:0007669"/>
    <property type="project" value="InterPro"/>
</dbReference>
<evidence type="ECO:0000313" key="2">
    <source>
        <dbReference type="EMBL" id="EDP15160.1"/>
    </source>
</evidence>
<dbReference type="HOGENOM" id="CLU_030006_3_5_9"/>
<organism evidence="2 3">
    <name type="scientific">Enterocloster bolteae (strain ATCC BAA-613 / DSM 15670 / CCUG 46953 / JCM 12243 / WAL 16351)</name>
    <name type="common">Clostridium bolteae</name>
    <dbReference type="NCBI Taxonomy" id="411902"/>
    <lineage>
        <taxon>Bacteria</taxon>
        <taxon>Bacillati</taxon>
        <taxon>Bacillota</taxon>
        <taxon>Clostridia</taxon>
        <taxon>Lachnospirales</taxon>
        <taxon>Lachnospiraceae</taxon>
        <taxon>Enterocloster</taxon>
    </lineage>
</organism>
<feature type="domain" description="GP-PDE" evidence="1">
    <location>
        <begin position="15"/>
        <end position="252"/>
    </location>
</feature>
<protein>
    <recommendedName>
        <fullName evidence="1">GP-PDE domain-containing protein</fullName>
    </recommendedName>
</protein>
<reference evidence="2 3" key="1">
    <citation type="submission" date="2007-08" db="EMBL/GenBank/DDBJ databases">
        <authorList>
            <person name="Fulton L."/>
            <person name="Clifton S."/>
            <person name="Fulton B."/>
            <person name="Xu J."/>
            <person name="Minx P."/>
            <person name="Pepin K.H."/>
            <person name="Johnson M."/>
            <person name="Thiruvilangam P."/>
            <person name="Bhonagiri V."/>
            <person name="Nash W.E."/>
            <person name="Mardis E.R."/>
            <person name="Wilson R.K."/>
        </authorList>
    </citation>
    <scope>NUCLEOTIDE SEQUENCE [LARGE SCALE GENOMIC DNA]</scope>
    <source>
        <strain evidence="3">ATCC BAA-613 / DSM 15670 / CCUG 46953 / JCM 12243 / WAL 16351</strain>
    </source>
</reference>
<proteinExistence type="predicted"/>
<reference evidence="2 3" key="2">
    <citation type="submission" date="2007-09" db="EMBL/GenBank/DDBJ databases">
        <title>Draft genome sequence of Clostridium bolteae (ATCC BAA-613).</title>
        <authorList>
            <person name="Sudarsanam P."/>
            <person name="Ley R."/>
            <person name="Guruge J."/>
            <person name="Turnbaugh P.J."/>
            <person name="Mahowald M."/>
            <person name="Liep D."/>
            <person name="Gordon J."/>
        </authorList>
    </citation>
    <scope>NUCLEOTIDE SEQUENCE [LARGE SCALE GENOMIC DNA]</scope>
    <source>
        <strain evidence="3">ATCC BAA-613 / DSM 15670 / CCUG 46953 / JCM 12243 / WAL 16351</strain>
    </source>
</reference>
<dbReference type="AlphaFoldDB" id="A8RW80"/>
<dbReference type="InterPro" id="IPR017946">
    <property type="entry name" value="PLC-like_Pdiesterase_TIM-brl"/>
</dbReference>
<gene>
    <name evidence="2" type="ORF">CLOBOL_04497</name>
</gene>
<name>A8RW80_ENTBW</name>
<dbReference type="PANTHER" id="PTHR46211">
    <property type="entry name" value="GLYCEROPHOSPHORYL DIESTER PHOSPHODIESTERASE"/>
    <property type="match status" value="1"/>
</dbReference>
<dbReference type="PANTHER" id="PTHR46211:SF1">
    <property type="entry name" value="GLYCEROPHOSPHODIESTER PHOSPHODIESTERASE, CYTOPLASMIC"/>
    <property type="match status" value="1"/>
</dbReference>
<dbReference type="GO" id="GO:0008081">
    <property type="term" value="F:phosphoric diester hydrolase activity"/>
    <property type="evidence" value="ECO:0007669"/>
    <property type="project" value="InterPro"/>
</dbReference>
<dbReference type="Gene3D" id="3.20.20.190">
    <property type="entry name" value="Phosphatidylinositol (PI) phosphodiesterase"/>
    <property type="match status" value="1"/>
</dbReference>
<dbReference type="Pfam" id="PF03009">
    <property type="entry name" value="GDPD"/>
    <property type="match status" value="1"/>
</dbReference>
<dbReference type="SUPFAM" id="SSF51695">
    <property type="entry name" value="PLC-like phosphodiesterases"/>
    <property type="match status" value="1"/>
</dbReference>